<keyword evidence="1" id="KW-0560">Oxidoreductase</keyword>
<proteinExistence type="predicted"/>
<accession>A0A2R4XG42</accession>
<keyword evidence="4" id="KW-1185">Reference proteome</keyword>
<protein>
    <recommendedName>
        <fullName evidence="2">Alcohol dehydrogenase iron-type/glycerol dehydrogenase GldA domain-containing protein</fullName>
    </recommendedName>
</protein>
<sequence length="398" mass="43387">MINFISQSRDMRLYAGERALENLPREMSRLKASKAMVICGNSVATRTSLPDRIREILGESWAGMFGYMGKDAPLEDVLGAVEYAREIKADVLIAVGAGSVLKATRVVAMMLGENKSVQDIATRFFEDRPPVSPKLLAPKPPIINVLTAATSAQNRAGAAIHNPTGGPRLEFFDPKTRPCAVFWDHEALMTAPPSLAISTGVSVFWRSLMNIAAIDTANPLVQASRLHAFELARTSLPRAGDPEDVTARMSLCAAALLQNRDEDDGGRPFDVHWIASSVYALGAALFNRVRHLDQGITHAILTPAAIQNFHDLSSTAVETIGARLGLEPCEAGDPDRVCQQVRDYFAQFGFPLTLGEHGVELSDLLPALHNSLHNFNANRSGGLHLHRDRLERILEQSL</sequence>
<dbReference type="GO" id="GO:0004022">
    <property type="term" value="F:alcohol dehydrogenase (NAD+) activity"/>
    <property type="evidence" value="ECO:0007669"/>
    <property type="project" value="TreeGrafter"/>
</dbReference>
<dbReference type="EMBL" id="CP028901">
    <property type="protein sequence ID" value="AWB32709.1"/>
    <property type="molecule type" value="Genomic_DNA"/>
</dbReference>
<dbReference type="KEGG" id="boz:DBV39_02125"/>
<dbReference type="GO" id="GO:0046872">
    <property type="term" value="F:metal ion binding"/>
    <property type="evidence" value="ECO:0007669"/>
    <property type="project" value="InterPro"/>
</dbReference>
<dbReference type="InterPro" id="IPR039697">
    <property type="entry name" value="Alcohol_dehydrogenase_Fe"/>
</dbReference>
<evidence type="ECO:0000313" key="4">
    <source>
        <dbReference type="Proteomes" id="UP000244571"/>
    </source>
</evidence>
<dbReference type="InterPro" id="IPR001670">
    <property type="entry name" value="ADH_Fe/GldA"/>
</dbReference>
<evidence type="ECO:0000256" key="1">
    <source>
        <dbReference type="ARBA" id="ARBA00023002"/>
    </source>
</evidence>
<dbReference type="OrthoDB" id="323926at2"/>
<dbReference type="PANTHER" id="PTHR11496">
    <property type="entry name" value="ALCOHOL DEHYDROGENASE"/>
    <property type="match status" value="1"/>
</dbReference>
<name>A0A2R4XG42_9BURK</name>
<evidence type="ECO:0000313" key="3">
    <source>
        <dbReference type="EMBL" id="AWB32709.1"/>
    </source>
</evidence>
<evidence type="ECO:0000259" key="2">
    <source>
        <dbReference type="Pfam" id="PF00465"/>
    </source>
</evidence>
<feature type="domain" description="Alcohol dehydrogenase iron-type/glycerol dehydrogenase GldA" evidence="2">
    <location>
        <begin position="12"/>
        <end position="184"/>
    </location>
</feature>
<organism evidence="3 4">
    <name type="scientific">Orrella marina</name>
    <dbReference type="NCBI Taxonomy" id="2163011"/>
    <lineage>
        <taxon>Bacteria</taxon>
        <taxon>Pseudomonadati</taxon>
        <taxon>Pseudomonadota</taxon>
        <taxon>Betaproteobacteria</taxon>
        <taxon>Burkholderiales</taxon>
        <taxon>Alcaligenaceae</taxon>
        <taxon>Orrella</taxon>
    </lineage>
</organism>
<dbReference type="SUPFAM" id="SSF56796">
    <property type="entry name" value="Dehydroquinate synthase-like"/>
    <property type="match status" value="1"/>
</dbReference>
<reference evidence="3 4" key="1">
    <citation type="submission" date="2018-04" db="EMBL/GenBank/DDBJ databases">
        <title>Bordetella sp. HZ20 isolated from seawater.</title>
        <authorList>
            <person name="Sun C."/>
        </authorList>
    </citation>
    <scope>NUCLEOTIDE SEQUENCE [LARGE SCALE GENOMIC DNA]</scope>
    <source>
        <strain evidence="3 4">HZ20</strain>
    </source>
</reference>
<dbReference type="Proteomes" id="UP000244571">
    <property type="component" value="Chromosome"/>
</dbReference>
<dbReference type="RefSeq" id="WP_108620150.1">
    <property type="nucleotide sequence ID" value="NZ_CP028901.1"/>
</dbReference>
<dbReference type="PANTHER" id="PTHR11496:SF83">
    <property type="entry name" value="HYDROXYACID-OXOACID TRANSHYDROGENASE, MITOCHONDRIAL"/>
    <property type="match status" value="1"/>
</dbReference>
<dbReference type="Gene3D" id="1.20.1090.10">
    <property type="entry name" value="Dehydroquinate synthase-like - alpha domain"/>
    <property type="match status" value="1"/>
</dbReference>
<dbReference type="Gene3D" id="3.40.50.1970">
    <property type="match status" value="1"/>
</dbReference>
<dbReference type="Pfam" id="PF00465">
    <property type="entry name" value="Fe-ADH"/>
    <property type="match status" value="1"/>
</dbReference>
<gene>
    <name evidence="3" type="ORF">DBV39_02125</name>
</gene>
<dbReference type="AlphaFoldDB" id="A0A2R4XG42"/>